<dbReference type="RefSeq" id="WP_161744778.1">
    <property type="nucleotide sequence ID" value="NZ_JAAAMV010000017.1"/>
</dbReference>
<protein>
    <submittedName>
        <fullName evidence="5">GNAT family N-acetyltransferase</fullName>
    </submittedName>
</protein>
<name>A0ABW9XUI8_9BACL</name>
<comment type="similarity">
    <text evidence="3">Belongs to the acetyltransferase family. RimJ subfamily.</text>
</comment>
<evidence type="ECO:0000256" key="1">
    <source>
        <dbReference type="ARBA" id="ARBA00022679"/>
    </source>
</evidence>
<dbReference type="InterPro" id="IPR016181">
    <property type="entry name" value="Acyl_CoA_acyltransferase"/>
</dbReference>
<keyword evidence="2" id="KW-0012">Acyltransferase</keyword>
<dbReference type="PANTHER" id="PTHR43792:SF8">
    <property type="entry name" value="[RIBOSOMAL PROTEIN US5]-ALANINE N-ACETYLTRANSFERASE"/>
    <property type="match status" value="1"/>
</dbReference>
<sequence length="194" mass="22684">MISVHELRRLRIVTKRLILRVIDESCTERVLDFVKRNREALAEWEPDRDDDYYTPETQRNLIRQETVSMEYGHSVRFWLTAAEDPDGDIIGTVSLSNIVRGAFQSCHLGYRMDAGQHNKGYMTEALSHVVAFAFEELNLHRIEANIMPRNAPSLKVVERLGFRHEGLAPEYLRIRGKWEDHIHMVLLNPSWSER</sequence>
<dbReference type="Pfam" id="PF13302">
    <property type="entry name" value="Acetyltransf_3"/>
    <property type="match status" value="1"/>
</dbReference>
<organism evidence="5 6">
    <name type="scientific">Paenibacillus glycinis</name>
    <dbReference type="NCBI Taxonomy" id="2697035"/>
    <lineage>
        <taxon>Bacteria</taxon>
        <taxon>Bacillati</taxon>
        <taxon>Bacillota</taxon>
        <taxon>Bacilli</taxon>
        <taxon>Bacillales</taxon>
        <taxon>Paenibacillaceae</taxon>
        <taxon>Paenibacillus</taxon>
    </lineage>
</organism>
<evidence type="ECO:0000313" key="6">
    <source>
        <dbReference type="Proteomes" id="UP000665561"/>
    </source>
</evidence>
<evidence type="ECO:0000256" key="2">
    <source>
        <dbReference type="ARBA" id="ARBA00023315"/>
    </source>
</evidence>
<comment type="caution">
    <text evidence="5">The sequence shown here is derived from an EMBL/GenBank/DDBJ whole genome shotgun (WGS) entry which is preliminary data.</text>
</comment>
<evidence type="ECO:0000256" key="3">
    <source>
        <dbReference type="ARBA" id="ARBA00038502"/>
    </source>
</evidence>
<gene>
    <name evidence="5" type="ORF">GT019_19140</name>
</gene>
<keyword evidence="1" id="KW-0808">Transferase</keyword>
<dbReference type="PANTHER" id="PTHR43792">
    <property type="entry name" value="GNAT FAMILY, PUTATIVE (AFU_ORTHOLOGUE AFUA_3G00765)-RELATED-RELATED"/>
    <property type="match status" value="1"/>
</dbReference>
<dbReference type="EMBL" id="JAAAMV010000017">
    <property type="protein sequence ID" value="NBD25994.1"/>
    <property type="molecule type" value="Genomic_DNA"/>
</dbReference>
<proteinExistence type="inferred from homology"/>
<accession>A0ABW9XUI8</accession>
<dbReference type="Gene3D" id="3.40.630.30">
    <property type="match status" value="1"/>
</dbReference>
<feature type="domain" description="N-acetyltransferase" evidence="4">
    <location>
        <begin position="17"/>
        <end position="189"/>
    </location>
</feature>
<dbReference type="InterPro" id="IPR000182">
    <property type="entry name" value="GNAT_dom"/>
</dbReference>
<dbReference type="Proteomes" id="UP000665561">
    <property type="component" value="Unassembled WGS sequence"/>
</dbReference>
<evidence type="ECO:0000259" key="4">
    <source>
        <dbReference type="PROSITE" id="PS51186"/>
    </source>
</evidence>
<keyword evidence="6" id="KW-1185">Reference proteome</keyword>
<dbReference type="SUPFAM" id="SSF55729">
    <property type="entry name" value="Acyl-CoA N-acyltransferases (Nat)"/>
    <property type="match status" value="1"/>
</dbReference>
<dbReference type="InterPro" id="IPR051531">
    <property type="entry name" value="N-acetyltransferase"/>
</dbReference>
<reference evidence="5 6" key="1">
    <citation type="submission" date="2020-01" db="EMBL/GenBank/DDBJ databases">
        <title>Paenibacillus soybeanensis sp. nov. isolated from the nodules of soybean (Glycine max(L.) Merr).</title>
        <authorList>
            <person name="Wang H."/>
        </authorList>
    </citation>
    <scope>NUCLEOTIDE SEQUENCE [LARGE SCALE GENOMIC DNA]</scope>
    <source>
        <strain evidence="5 6">T1</strain>
    </source>
</reference>
<evidence type="ECO:0000313" key="5">
    <source>
        <dbReference type="EMBL" id="NBD25994.1"/>
    </source>
</evidence>
<dbReference type="PROSITE" id="PS51186">
    <property type="entry name" value="GNAT"/>
    <property type="match status" value="1"/>
</dbReference>